<gene>
    <name evidence="2" type="primary">LOC123143538</name>
</gene>
<dbReference type="Pfam" id="PF00646">
    <property type="entry name" value="F-box"/>
    <property type="match status" value="1"/>
</dbReference>
<dbReference type="SUPFAM" id="SSF63829">
    <property type="entry name" value="Calcium-dependent phosphotriesterase"/>
    <property type="match status" value="1"/>
</dbReference>
<dbReference type="Gramene" id="TraesCS1B03G1057100.1">
    <property type="protein sequence ID" value="TraesCS1B03G1057100.1.CDS"/>
    <property type="gene ID" value="TraesCS1B03G1057100"/>
</dbReference>
<sequence>MAGAWAVDNLRKQIDTASLRRQRFLGRRRRHRPPLATSVAGAADPAARSPFPLHLVRGTALPAYLDYLARREVAAAVPCRSATAEGHRRRFLLVSGLTLLLEMRTVASLTDDLLVAILSRLPVKSLRRCMCVSRTWRGIISHPHNQRQLPQTLEGFFYVPRSEPAPAPSFTNVTGTVRPLVSPLFDFLPQHQSIFLLSCCNGLLLCRCWEGQDDFHYVVCNPATEEWVRLPDSINAGTECMARLGFDPAVSDHFHVFEFSEDHDISQPGMEVYSSETGEWVHKENGWIDTEDDEAFVSLVGHHSGDVFLNGCLHFLTMDDDIAVVDTEGKTWRKIPIPELCTVGLIQKSQGSLHFVSFLETDESMVELVVYVLENYRSQEWILKHSTDASYIFGEREIDLIQGFQWVAMHPDCNIIFLTVGWDNTLVSYDMDHHKIQEICDLGGDDNPRYLPYVPLYSELQTLHA</sequence>
<dbReference type="NCBIfam" id="TIGR01640">
    <property type="entry name" value="F_box_assoc_1"/>
    <property type="match status" value="1"/>
</dbReference>
<proteinExistence type="predicted"/>
<dbReference type="EnsemblPlants" id="TraesCS1B02G390100.1">
    <property type="protein sequence ID" value="TraesCS1B02G390100.1"/>
    <property type="gene ID" value="TraesCS1B02G390100"/>
</dbReference>
<dbReference type="Gramene" id="TraesCS1B02G390100.1">
    <property type="protein sequence ID" value="TraesCS1B02G390100.1"/>
    <property type="gene ID" value="TraesCS1B02G390100"/>
</dbReference>
<organism evidence="2">
    <name type="scientific">Triticum aestivum</name>
    <name type="common">Wheat</name>
    <dbReference type="NCBI Taxonomy" id="4565"/>
    <lineage>
        <taxon>Eukaryota</taxon>
        <taxon>Viridiplantae</taxon>
        <taxon>Streptophyta</taxon>
        <taxon>Embryophyta</taxon>
        <taxon>Tracheophyta</taxon>
        <taxon>Spermatophyta</taxon>
        <taxon>Magnoliopsida</taxon>
        <taxon>Liliopsida</taxon>
        <taxon>Poales</taxon>
        <taxon>Poaceae</taxon>
        <taxon>BOP clade</taxon>
        <taxon>Pooideae</taxon>
        <taxon>Triticodae</taxon>
        <taxon>Triticeae</taxon>
        <taxon>Triticinae</taxon>
        <taxon>Triticum</taxon>
    </lineage>
</organism>
<dbReference type="SUPFAM" id="SSF50965">
    <property type="entry name" value="Galactose oxidase, central domain"/>
    <property type="match status" value="1"/>
</dbReference>
<accession>A0A3B5Z302</accession>
<reference evidence="2" key="2">
    <citation type="submission" date="2018-10" db="UniProtKB">
        <authorList>
            <consortium name="EnsemblPlants"/>
        </authorList>
    </citation>
    <scope>IDENTIFICATION</scope>
</reference>
<evidence type="ECO:0000313" key="2">
    <source>
        <dbReference type="EnsemblPlants" id="TraesCS1B02G390100.1"/>
    </source>
</evidence>
<evidence type="ECO:0000259" key="1">
    <source>
        <dbReference type="SMART" id="SM00256"/>
    </source>
</evidence>
<dbReference type="OMA" id="YSESEWF"/>
<dbReference type="InterPro" id="IPR001810">
    <property type="entry name" value="F-box_dom"/>
</dbReference>
<dbReference type="PANTHER" id="PTHR35546:SF105">
    <property type="entry name" value="OS05G0139200 PROTEIN"/>
    <property type="match status" value="1"/>
</dbReference>
<name>A0A3B5Z302_WHEAT</name>
<reference evidence="2" key="1">
    <citation type="submission" date="2018-08" db="EMBL/GenBank/DDBJ databases">
        <authorList>
            <person name="Rossello M."/>
        </authorList>
    </citation>
    <scope>NUCLEOTIDE SEQUENCE [LARGE SCALE GENOMIC DNA]</scope>
    <source>
        <strain evidence="2">cv. Chinese Spring</strain>
    </source>
</reference>
<dbReference type="Pfam" id="PF24750">
    <property type="entry name" value="b-prop_At3g26010-like"/>
    <property type="match status" value="1"/>
</dbReference>
<dbReference type="OrthoDB" id="642915at2759"/>
<dbReference type="CDD" id="cd22157">
    <property type="entry name" value="F-box_AtFBW1-like"/>
    <property type="match status" value="1"/>
</dbReference>
<dbReference type="PANTHER" id="PTHR35546">
    <property type="entry name" value="F-BOX PROTEIN INTERACTION DOMAIN PROTEIN-RELATED"/>
    <property type="match status" value="1"/>
</dbReference>
<dbReference type="Gramene" id="TraesCAD_scaffold_020817_01G000900.1">
    <property type="protein sequence ID" value="TraesCAD_scaffold_020817_01G000900.1"/>
    <property type="gene ID" value="TraesCAD_scaffold_020817_01G000900"/>
</dbReference>
<dbReference type="SUPFAM" id="SSF81383">
    <property type="entry name" value="F-box domain"/>
    <property type="match status" value="1"/>
</dbReference>
<feature type="domain" description="F-box" evidence="1">
    <location>
        <begin position="109"/>
        <end position="148"/>
    </location>
</feature>
<dbReference type="SMR" id="A0A3B5Z302"/>
<dbReference type="Gene3D" id="1.20.1280.50">
    <property type="match status" value="1"/>
</dbReference>
<dbReference type="Proteomes" id="UP000019116">
    <property type="component" value="Chromosome 1B"/>
</dbReference>
<dbReference type="AlphaFoldDB" id="A0A3B5Z302"/>
<protein>
    <recommendedName>
        <fullName evidence="1">F-box domain-containing protein</fullName>
    </recommendedName>
</protein>
<dbReference type="SMART" id="SM00256">
    <property type="entry name" value="FBOX"/>
    <property type="match status" value="1"/>
</dbReference>
<evidence type="ECO:0000313" key="3">
    <source>
        <dbReference type="Proteomes" id="UP000019116"/>
    </source>
</evidence>
<dbReference type="InterPro" id="IPR011043">
    <property type="entry name" value="Gal_Oxase/kelch_b-propeller"/>
</dbReference>
<dbReference type="InterPro" id="IPR017451">
    <property type="entry name" value="F-box-assoc_interact_dom"/>
</dbReference>
<keyword evidence="3" id="KW-1185">Reference proteome</keyword>
<dbReference type="STRING" id="4565.A0A3B5Z302"/>
<dbReference type="InterPro" id="IPR036047">
    <property type="entry name" value="F-box-like_dom_sf"/>
</dbReference>
<dbReference type="InterPro" id="IPR055290">
    <property type="entry name" value="At3g26010-like"/>
</dbReference>
<dbReference type="InterPro" id="IPR056592">
    <property type="entry name" value="Beta-prop_At3g26010-like"/>
</dbReference>